<dbReference type="InterPro" id="IPR010730">
    <property type="entry name" value="HET"/>
</dbReference>
<organism evidence="2 3">
    <name type="scientific">Apiospora phragmitis</name>
    <dbReference type="NCBI Taxonomy" id="2905665"/>
    <lineage>
        <taxon>Eukaryota</taxon>
        <taxon>Fungi</taxon>
        <taxon>Dikarya</taxon>
        <taxon>Ascomycota</taxon>
        <taxon>Pezizomycotina</taxon>
        <taxon>Sordariomycetes</taxon>
        <taxon>Xylariomycetidae</taxon>
        <taxon>Amphisphaeriales</taxon>
        <taxon>Apiosporaceae</taxon>
        <taxon>Apiospora</taxon>
    </lineage>
</organism>
<accession>A0ABR1VW95</accession>
<evidence type="ECO:0000313" key="2">
    <source>
        <dbReference type="EMBL" id="KAK8074179.1"/>
    </source>
</evidence>
<keyword evidence="3" id="KW-1185">Reference proteome</keyword>
<dbReference type="EMBL" id="JAQQWL010000005">
    <property type="protein sequence ID" value="KAK8074179.1"/>
    <property type="molecule type" value="Genomic_DNA"/>
</dbReference>
<proteinExistence type="predicted"/>
<protein>
    <recommendedName>
        <fullName evidence="1">Heterokaryon incompatibility domain-containing protein</fullName>
    </recommendedName>
</protein>
<dbReference type="GeneID" id="92089550"/>
<name>A0ABR1VW95_9PEZI</name>
<gene>
    <name evidence="2" type="ORF">PG994_005078</name>
</gene>
<dbReference type="PANTHER" id="PTHR33112">
    <property type="entry name" value="DOMAIN PROTEIN, PUTATIVE-RELATED"/>
    <property type="match status" value="1"/>
</dbReference>
<reference evidence="2 3" key="1">
    <citation type="submission" date="2023-01" db="EMBL/GenBank/DDBJ databases">
        <title>Analysis of 21 Apiospora genomes using comparative genomics revels a genus with tremendous synthesis potential of carbohydrate active enzymes and secondary metabolites.</title>
        <authorList>
            <person name="Sorensen T."/>
        </authorList>
    </citation>
    <scope>NUCLEOTIDE SEQUENCE [LARGE SCALE GENOMIC DNA]</scope>
    <source>
        <strain evidence="2 3">CBS 135458</strain>
    </source>
</reference>
<feature type="domain" description="Heterokaryon incompatibility" evidence="1">
    <location>
        <begin position="28"/>
        <end position="122"/>
    </location>
</feature>
<dbReference type="Proteomes" id="UP001480595">
    <property type="component" value="Unassembled WGS sequence"/>
</dbReference>
<dbReference type="RefSeq" id="XP_066718654.1">
    <property type="nucleotide sequence ID" value="XM_066856487.1"/>
</dbReference>
<evidence type="ECO:0000259" key="1">
    <source>
        <dbReference type="Pfam" id="PF06985"/>
    </source>
</evidence>
<evidence type="ECO:0000313" key="3">
    <source>
        <dbReference type="Proteomes" id="UP001480595"/>
    </source>
</evidence>
<sequence>MTHRIPQLRFVDVVERCVVEVAPDTVTWAALSYCWGGPQLHALQRKNLEEYRLPGALADQVLPQGIIDAMAVTRVLGERYIWIDSLSIIQDDDKDKLEFITAMGTIYAHAAVTIVNAANEKVAMGIPGGYLQGTVWNTRGWTFQEGLLSPRCLVITKDQVYWQCKTASWCEDSCWEAPVSPGLYRHYSGSGVMRRLTDLTEENWLGLYQDVLDAYSKRELKAESDRLGAVQAILDVLGRGDETGYFWGMPVGHMEMALNLNRSMLDNARRKCDAMFMGVNNEIQTAPFPSWSWLGWHGPTRMPTIDRTLLGGRLGLKLYRILNGPVLEALVETPFVGPERDFSKKDYLEFNDKYGISYPRGLTHPVIDYGKQSITLAHVPQSVLSSAKSPSALCFWTSTAVLHMKHEGRDQFHNCPRISLSHGDVCFRSGRWENDDTFTPDGEGKLIVIGTERIRMSHGGDVTVNLLLVDQDEDGFSRGSRLITYTPEKVWESFENRKWELVFLV</sequence>
<comment type="caution">
    <text evidence="2">The sequence shown here is derived from an EMBL/GenBank/DDBJ whole genome shotgun (WGS) entry which is preliminary data.</text>
</comment>
<dbReference type="Pfam" id="PF06985">
    <property type="entry name" value="HET"/>
    <property type="match status" value="1"/>
</dbReference>
<dbReference type="PANTHER" id="PTHR33112:SF12">
    <property type="entry name" value="HETEROKARYON INCOMPATIBILITY DOMAIN-CONTAINING PROTEIN"/>
    <property type="match status" value="1"/>
</dbReference>